<dbReference type="GO" id="GO:0005524">
    <property type="term" value="F:ATP binding"/>
    <property type="evidence" value="ECO:0007669"/>
    <property type="project" value="UniProtKB-KW"/>
</dbReference>
<feature type="transmembrane region" description="Helical" evidence="8">
    <location>
        <begin position="171"/>
        <end position="192"/>
    </location>
</feature>
<dbReference type="InterPro" id="IPR036640">
    <property type="entry name" value="ABC1_TM_sf"/>
</dbReference>
<evidence type="ECO:0000256" key="8">
    <source>
        <dbReference type="SAM" id="Phobius"/>
    </source>
</evidence>
<evidence type="ECO:0000256" key="7">
    <source>
        <dbReference type="SAM" id="MobiDB-lite"/>
    </source>
</evidence>
<dbReference type="SUPFAM" id="SSF52540">
    <property type="entry name" value="P-loop containing nucleoside triphosphate hydrolases"/>
    <property type="match status" value="1"/>
</dbReference>
<dbReference type="PANTHER" id="PTHR24221:SF654">
    <property type="entry name" value="ATP-BINDING CASSETTE SUB-FAMILY B MEMBER 6"/>
    <property type="match status" value="1"/>
</dbReference>
<feature type="region of interest" description="Disordered" evidence="7">
    <location>
        <begin position="338"/>
        <end position="371"/>
    </location>
</feature>
<keyword evidence="2 8" id="KW-0812">Transmembrane</keyword>
<sequence>MSPSTARTGAPTLRGDLAARLGLLRFIVSASPVRAVGLVVLALASMAASGGTILGLGDVVGGLAAAVQRSTADGRLVRGVLVLGASLIATPVIGSLSDVLTAGLDARVREQRSLHLARILLSPEGVAHLDGTSASGRAADLLEKIRDWRMLSSTANAQAVVTARLTGLAPLAILASWNPLVALVLLVVARLVSRVWVQYLASLLDTISGSALSTAQRRTRYAFQVASGERTAREVRLFGLLPWLRPRLAGHDRGEALFTADVPRTRSADAVALCSALVLVGVSLLLVHDALAGHLDAGRLAAVFAAAAAVLDSFGPIGDPQTLFLQAGHTHREIDALERELAPDTDQESRRGTDSGRGRSPGRRPDAAVEPHSAAVRLRDVTFHYPQHERPVLEHLDLTIPAGQTLGVVGANGAGKSTLMSLIAGLERPTSGDVEVGGLPAAPAPEQRPRVAMILQDFTRFPLSVADNVMLGRPAGPDDVDELIRRAGGAAVLERLSRENAGLETPLAPGLAGGTDLSGGQWQRLALARALAAVEDGARALVLDEPTSALDVRAEAALFEDLMELGRGVTTLLVSHRLSSVRRAERIVVLEGGRIVEDGPHEELMARGGRYAEMFTLQARRFARAGADGADSADGAQKGAEDA</sequence>
<evidence type="ECO:0000256" key="4">
    <source>
        <dbReference type="ARBA" id="ARBA00022840"/>
    </source>
</evidence>
<dbReference type="InterPro" id="IPR003439">
    <property type="entry name" value="ABC_transporter-like_ATP-bd"/>
</dbReference>
<evidence type="ECO:0000313" key="10">
    <source>
        <dbReference type="EMBL" id="MBK0331153.1"/>
    </source>
</evidence>
<dbReference type="Gene3D" id="3.40.50.300">
    <property type="entry name" value="P-loop containing nucleotide triphosphate hydrolases"/>
    <property type="match status" value="1"/>
</dbReference>
<dbReference type="EMBL" id="JAEDAJ010000003">
    <property type="protein sequence ID" value="MBK0331153.1"/>
    <property type="molecule type" value="Genomic_DNA"/>
</dbReference>
<gene>
    <name evidence="10" type="ORF">I8D64_07020</name>
</gene>
<proteinExistence type="predicted"/>
<dbReference type="Pfam" id="PF00005">
    <property type="entry name" value="ABC_tran"/>
    <property type="match status" value="1"/>
</dbReference>
<keyword evidence="4 10" id="KW-0067">ATP-binding</keyword>
<dbReference type="InterPro" id="IPR003593">
    <property type="entry name" value="AAA+_ATPase"/>
</dbReference>
<keyword evidence="3" id="KW-0547">Nucleotide-binding</keyword>
<evidence type="ECO:0000313" key="11">
    <source>
        <dbReference type="Proteomes" id="UP000612352"/>
    </source>
</evidence>
<dbReference type="PANTHER" id="PTHR24221">
    <property type="entry name" value="ATP-BINDING CASSETTE SUB-FAMILY B"/>
    <property type="match status" value="1"/>
</dbReference>
<dbReference type="SUPFAM" id="SSF90123">
    <property type="entry name" value="ABC transporter transmembrane region"/>
    <property type="match status" value="1"/>
</dbReference>
<dbReference type="InterPro" id="IPR039421">
    <property type="entry name" value="Type_1_exporter"/>
</dbReference>
<keyword evidence="5 8" id="KW-1133">Transmembrane helix</keyword>
<feature type="domain" description="ABC transporter" evidence="9">
    <location>
        <begin position="376"/>
        <end position="617"/>
    </location>
</feature>
<organism evidence="10 11">
    <name type="scientific">Brachybacterium halotolerans</name>
    <dbReference type="NCBI Taxonomy" id="2795215"/>
    <lineage>
        <taxon>Bacteria</taxon>
        <taxon>Bacillati</taxon>
        <taxon>Actinomycetota</taxon>
        <taxon>Actinomycetes</taxon>
        <taxon>Micrococcales</taxon>
        <taxon>Dermabacteraceae</taxon>
        <taxon>Brachybacterium</taxon>
    </lineage>
</organism>
<protein>
    <submittedName>
        <fullName evidence="10">ATP-binding cassette domain-containing protein</fullName>
    </submittedName>
</protein>
<dbReference type="PROSITE" id="PS00211">
    <property type="entry name" value="ABC_TRANSPORTER_1"/>
    <property type="match status" value="1"/>
</dbReference>
<feature type="transmembrane region" description="Helical" evidence="8">
    <location>
        <begin position="270"/>
        <end position="288"/>
    </location>
</feature>
<dbReference type="SMART" id="SM00382">
    <property type="entry name" value="AAA"/>
    <property type="match status" value="1"/>
</dbReference>
<evidence type="ECO:0000256" key="1">
    <source>
        <dbReference type="ARBA" id="ARBA00004651"/>
    </source>
</evidence>
<comment type="subcellular location">
    <subcellularLocation>
        <location evidence="1">Cell membrane</location>
        <topology evidence="1">Multi-pass membrane protein</topology>
    </subcellularLocation>
</comment>
<feature type="compositionally biased region" description="Basic and acidic residues" evidence="7">
    <location>
        <begin position="338"/>
        <end position="369"/>
    </location>
</feature>
<evidence type="ECO:0000256" key="6">
    <source>
        <dbReference type="ARBA" id="ARBA00023136"/>
    </source>
</evidence>
<evidence type="ECO:0000256" key="2">
    <source>
        <dbReference type="ARBA" id="ARBA00022692"/>
    </source>
</evidence>
<keyword evidence="6 8" id="KW-0472">Membrane</keyword>
<dbReference type="InterPro" id="IPR027417">
    <property type="entry name" value="P-loop_NTPase"/>
</dbReference>
<dbReference type="PROSITE" id="PS50893">
    <property type="entry name" value="ABC_TRANSPORTER_2"/>
    <property type="match status" value="1"/>
</dbReference>
<comment type="caution">
    <text evidence="10">The sequence shown here is derived from an EMBL/GenBank/DDBJ whole genome shotgun (WGS) entry which is preliminary data.</text>
</comment>
<name>A0ABS1B923_9MICO</name>
<dbReference type="InterPro" id="IPR017871">
    <property type="entry name" value="ABC_transporter-like_CS"/>
</dbReference>
<evidence type="ECO:0000259" key="9">
    <source>
        <dbReference type="PROSITE" id="PS50893"/>
    </source>
</evidence>
<dbReference type="RefSeq" id="WP_200501815.1">
    <property type="nucleotide sequence ID" value="NZ_JAEDAJ010000003.1"/>
</dbReference>
<evidence type="ECO:0000256" key="3">
    <source>
        <dbReference type="ARBA" id="ARBA00022741"/>
    </source>
</evidence>
<feature type="transmembrane region" description="Helical" evidence="8">
    <location>
        <begin position="76"/>
        <end position="104"/>
    </location>
</feature>
<dbReference type="Proteomes" id="UP000612352">
    <property type="component" value="Unassembled WGS sequence"/>
</dbReference>
<keyword evidence="11" id="KW-1185">Reference proteome</keyword>
<accession>A0ABS1B923</accession>
<reference evidence="10 11" key="1">
    <citation type="submission" date="2020-12" db="EMBL/GenBank/DDBJ databases">
        <title>Brachybacterium sp. MASK1Z-5, whole genome shotgun sequence.</title>
        <authorList>
            <person name="Tuo L."/>
        </authorList>
    </citation>
    <scope>NUCLEOTIDE SEQUENCE [LARGE SCALE GENOMIC DNA]</scope>
    <source>
        <strain evidence="10 11">MASK1Z-5</strain>
    </source>
</reference>
<evidence type="ECO:0000256" key="5">
    <source>
        <dbReference type="ARBA" id="ARBA00022989"/>
    </source>
</evidence>